<dbReference type="EMBL" id="SDPQ02000001">
    <property type="protein sequence ID" value="KAA1399447.1"/>
    <property type="molecule type" value="Genomic_DNA"/>
</dbReference>
<feature type="domain" description="Inositolphosphotransferase Aur1/Ipt1" evidence="7">
    <location>
        <begin position="71"/>
        <end position="254"/>
    </location>
</feature>
<keyword evidence="9" id="KW-1185">Reference proteome</keyword>
<feature type="compositionally biased region" description="Polar residues" evidence="5">
    <location>
        <begin position="1"/>
        <end position="17"/>
    </location>
</feature>
<evidence type="ECO:0000256" key="3">
    <source>
        <dbReference type="ARBA" id="ARBA00022989"/>
    </source>
</evidence>
<evidence type="ECO:0000256" key="5">
    <source>
        <dbReference type="SAM" id="MobiDB-lite"/>
    </source>
</evidence>
<dbReference type="PANTHER" id="PTHR31310:SF7">
    <property type="entry name" value="PA-PHOSPHATASE RELATED-FAMILY PROTEIN DDB_G0268928"/>
    <property type="match status" value="1"/>
</dbReference>
<evidence type="ECO:0000256" key="2">
    <source>
        <dbReference type="ARBA" id="ARBA00022692"/>
    </source>
</evidence>
<evidence type="ECO:0000256" key="4">
    <source>
        <dbReference type="ARBA" id="ARBA00023136"/>
    </source>
</evidence>
<dbReference type="GO" id="GO:0016020">
    <property type="term" value="C:membrane"/>
    <property type="evidence" value="ECO:0007669"/>
    <property type="project" value="UniProtKB-SubCell"/>
</dbReference>
<feature type="region of interest" description="Disordered" evidence="5">
    <location>
        <begin position="1"/>
        <end position="24"/>
    </location>
</feature>
<evidence type="ECO:0000256" key="1">
    <source>
        <dbReference type="ARBA" id="ARBA00004141"/>
    </source>
</evidence>
<dbReference type="Proteomes" id="UP000380867">
    <property type="component" value="Unassembled WGS sequence"/>
</dbReference>
<evidence type="ECO:0000259" key="7">
    <source>
        <dbReference type="Pfam" id="PF14378"/>
    </source>
</evidence>
<dbReference type="InterPro" id="IPR052185">
    <property type="entry name" value="IPC_Synthase-Related"/>
</dbReference>
<feature type="transmembrane region" description="Helical" evidence="6">
    <location>
        <begin position="134"/>
        <end position="152"/>
    </location>
</feature>
<accession>A0A5M4FH57</accession>
<name>A0A5M4FH57_9ACTN</name>
<dbReference type="Pfam" id="PF14378">
    <property type="entry name" value="PAP2_3"/>
    <property type="match status" value="1"/>
</dbReference>
<evidence type="ECO:0000256" key="6">
    <source>
        <dbReference type="SAM" id="Phobius"/>
    </source>
</evidence>
<dbReference type="InterPro" id="IPR026841">
    <property type="entry name" value="Aur1/Ipt1"/>
</dbReference>
<organism evidence="8 9">
    <name type="scientific">Aeromicrobium ginsengisoli</name>
    <dbReference type="NCBI Taxonomy" id="363867"/>
    <lineage>
        <taxon>Bacteria</taxon>
        <taxon>Bacillati</taxon>
        <taxon>Actinomycetota</taxon>
        <taxon>Actinomycetes</taxon>
        <taxon>Propionibacteriales</taxon>
        <taxon>Nocardioidaceae</taxon>
        <taxon>Aeromicrobium</taxon>
    </lineage>
</organism>
<keyword evidence="3 6" id="KW-1133">Transmembrane helix</keyword>
<dbReference type="AlphaFoldDB" id="A0A5M4FH57"/>
<feature type="transmembrane region" description="Helical" evidence="6">
    <location>
        <begin position="221"/>
        <end position="240"/>
    </location>
</feature>
<proteinExistence type="predicted"/>
<keyword evidence="2 6" id="KW-0812">Transmembrane</keyword>
<dbReference type="CDD" id="cd03386">
    <property type="entry name" value="PAP2_Aur1_like"/>
    <property type="match status" value="1"/>
</dbReference>
<dbReference type="PANTHER" id="PTHR31310">
    <property type="match status" value="1"/>
</dbReference>
<dbReference type="OrthoDB" id="5241565at2"/>
<evidence type="ECO:0000313" key="8">
    <source>
        <dbReference type="EMBL" id="KAA1399447.1"/>
    </source>
</evidence>
<keyword evidence="4 6" id="KW-0472">Membrane</keyword>
<comment type="caution">
    <text evidence="8">The sequence shown here is derived from an EMBL/GenBank/DDBJ whole genome shotgun (WGS) entry which is preliminary data.</text>
</comment>
<feature type="transmembrane region" description="Helical" evidence="6">
    <location>
        <begin position="103"/>
        <end position="122"/>
    </location>
</feature>
<gene>
    <name evidence="8" type="ORF">ESP70_001350</name>
</gene>
<feature type="transmembrane region" description="Helical" evidence="6">
    <location>
        <begin position="190"/>
        <end position="209"/>
    </location>
</feature>
<sequence length="274" mass="29561">MSITAWHSPFTTPNPARQSGVAERSPAVRNRLRIHPGVREVVLLAALWFGYSASRLLADKDLGIARRRAADILDVERFLHINLESSINSALSAVPSIAVPMSFWYASLHYLVTPAVLAFIFWKHRSDYRRARNGLVIGSAIGLAAYVLIPTAPPRLMGGYVDTLAQSAGYGWWSGHASAPAGLGGLTNELAAMPSLHVGWTVWVAWAMWRYVKRTGHIVSLLYVAGTTLVVIATGNHWVLDAMAGAAVVGIGIAIATRLSPVPSPEPAEPTPSW</sequence>
<reference evidence="8" key="1">
    <citation type="submission" date="2019-09" db="EMBL/GenBank/DDBJ databases">
        <authorList>
            <person name="Li J."/>
        </authorList>
    </citation>
    <scope>NUCLEOTIDE SEQUENCE [LARGE SCALE GENOMIC DNA]</scope>
    <source>
        <strain evidence="8">JCM 14732</strain>
    </source>
</reference>
<comment type="subcellular location">
    <subcellularLocation>
        <location evidence="1">Membrane</location>
        <topology evidence="1">Multi-pass membrane protein</topology>
    </subcellularLocation>
</comment>
<protein>
    <submittedName>
        <fullName evidence="8">Inositol phosphorylceramide synthase</fullName>
    </submittedName>
</protein>
<evidence type="ECO:0000313" key="9">
    <source>
        <dbReference type="Proteomes" id="UP000380867"/>
    </source>
</evidence>